<feature type="domain" description="Hydantoinase A/oxoprolinase" evidence="1">
    <location>
        <begin position="213"/>
        <end position="393"/>
    </location>
</feature>
<dbReference type="EMBL" id="MU404352">
    <property type="protein sequence ID" value="KAI1615500.1"/>
    <property type="molecule type" value="Genomic_DNA"/>
</dbReference>
<dbReference type="GO" id="GO:0016787">
    <property type="term" value="F:hydrolase activity"/>
    <property type="evidence" value="ECO:0007669"/>
    <property type="project" value="InterPro"/>
</dbReference>
<dbReference type="Pfam" id="PF06032">
    <property type="entry name" value="S-Me-THD_N"/>
    <property type="match status" value="1"/>
</dbReference>
<evidence type="ECO:0000259" key="2">
    <source>
        <dbReference type="Pfam" id="PF05378"/>
    </source>
</evidence>
<dbReference type="InterPro" id="IPR027479">
    <property type="entry name" value="S-Me-THD_N_sf"/>
</dbReference>
<evidence type="ECO:0000313" key="5">
    <source>
        <dbReference type="EMBL" id="KAI1615500.1"/>
    </source>
</evidence>
<feature type="domain" description="Hydantoinase/oxoprolinase N-terminal" evidence="2">
    <location>
        <begin position="9"/>
        <end position="193"/>
    </location>
</feature>
<dbReference type="Proteomes" id="UP001203852">
    <property type="component" value="Unassembled WGS sequence"/>
</dbReference>
<dbReference type="InterPro" id="IPR048350">
    <property type="entry name" value="S-Me-THD-like_C"/>
</dbReference>
<name>A0AAN6E2L4_9EURO</name>
<feature type="domain" description="S-Me-THD-like C-terminal" evidence="4">
    <location>
        <begin position="792"/>
        <end position="994"/>
    </location>
</feature>
<dbReference type="InterPro" id="IPR010318">
    <property type="entry name" value="S-Me-THD_N"/>
</dbReference>
<dbReference type="Gene3D" id="3.40.1610.10">
    <property type="entry name" value="CV3147-like domain"/>
    <property type="match status" value="1"/>
</dbReference>
<keyword evidence="6" id="KW-1185">Reference proteome</keyword>
<dbReference type="Gene3D" id="2.40.390.10">
    <property type="entry name" value="CV3147-like"/>
    <property type="match status" value="1"/>
</dbReference>
<gene>
    <name evidence="5" type="ORF">EDD36DRAFT_494379</name>
</gene>
<dbReference type="Pfam" id="PF01968">
    <property type="entry name" value="Hydantoinase_A"/>
    <property type="match status" value="1"/>
</dbReference>
<evidence type="ECO:0000259" key="3">
    <source>
        <dbReference type="Pfam" id="PF06032"/>
    </source>
</evidence>
<dbReference type="Pfam" id="PF05378">
    <property type="entry name" value="Hydant_A_N"/>
    <property type="match status" value="1"/>
</dbReference>
<sequence>MVSEARYYRIGVDVGGTNTDAALAAAIFHNGDQQPKVKIVGSSKSPTTSDVTTGICSAIRDLLSTNRIAAPDILSINIGTTHFVNAIVQADQQKLAPVAVLRLCGPFCREVPPFVDFPRELREVVEGPVGYLNGGLEIDGRVIASIDEDEVIRHAHAIVDAGISTVVVNGVFSPLDSSPVTQEEQVRKILERHIPRVDVVCSRDIGRVGYLERENAAILNAAILAFGRMTISRFQKAVEDLGIDCPLYLTQNDGTVLDAHSASLAPIRTFSSGATNSLIGALFLSGIHEAGSEINLKECQVIMCDIGGTTSDFAALSLSGLPRESPATVKIGGVRTAFSMPEVLSIGLGGGSEVREDEDGIVKVGPISVGHLLLEKSRCFGGSTLTATDVVVASGGKDKVTMAVAKVQDVSDEVVQKGRQNIRKQLERGVDIMKTSDAPVVLLLVGGGSIILMDDLENVEKCIRPQFSDVANAVGAAIAKISGDVDSIIIPGQKTHEEIKNNISARATDIAITNGAQPGTVEILDLDLIPIQYTNNGAVRAIAKAVGDLGWDRRPRRSLVLTSIEAEGNVNRATRPSMNKSISILPAVDIDIVSYRPKVSKATGEWFISPTDLLFILEGTGILGTGLFDLRLSRRSTDSSTGGGGSGYTAYLNSLYALSLAEQGKMRVIDPGVLKRNDKIATVAYVGAPSVSNERLIGDSELQYATEALAKYEQIDGWAGVLAAEIGGSNGMRTFTMAAAMDIPVIDADTMGRAFPRVDMSLPYVFKAATPVPSVVSEARGNVQIVAQAENATRFENMVRTISVELGLYTAMALILSGSVIEKYCCHRSLSASWFIGRAVCMARALKMDVVESLVADIPGGRKLYSGKIINVSRTVKGGWTIGTATLSLDDEVKAAMSEDRTSSMDERPLVLQYQNEFLYAALQNQDSSLEALCTTPDLITVLDQNGTAIGTHELRYGLRVSVISMPADPLWKTPEGMKAGGPDAFGIDMEYKEYGAEWKKPRSVIAEFGL</sequence>
<evidence type="ECO:0000313" key="6">
    <source>
        <dbReference type="Proteomes" id="UP001203852"/>
    </source>
</evidence>
<dbReference type="Gene3D" id="3.30.420.40">
    <property type="match status" value="1"/>
</dbReference>
<evidence type="ECO:0000259" key="4">
    <source>
        <dbReference type="Pfam" id="PF20906"/>
    </source>
</evidence>
<dbReference type="Pfam" id="PF20906">
    <property type="entry name" value="S-Me-THD_C"/>
    <property type="match status" value="1"/>
</dbReference>
<reference evidence="5" key="1">
    <citation type="journal article" date="2022" name="bioRxiv">
        <title>Deciphering the potential niche of two novel black yeast fungi from a biological soil crust based on their genomes, phenotypes, and melanin regulation.</title>
        <authorList>
            <consortium name="DOE Joint Genome Institute"/>
            <person name="Carr E.C."/>
            <person name="Barton Q."/>
            <person name="Grambo S."/>
            <person name="Sullivan M."/>
            <person name="Renfro C.M."/>
            <person name="Kuo A."/>
            <person name="Pangilinan J."/>
            <person name="Lipzen A."/>
            <person name="Keymanesh K."/>
            <person name="Savage E."/>
            <person name="Barry K."/>
            <person name="Grigoriev I.V."/>
            <person name="Riekhof W.R."/>
            <person name="Harris S.S."/>
        </authorList>
    </citation>
    <scope>NUCLEOTIDE SEQUENCE</scope>
    <source>
        <strain evidence="5">JF 03-4F</strain>
    </source>
</reference>
<dbReference type="InterPro" id="IPR045079">
    <property type="entry name" value="Oxoprolinase-like"/>
</dbReference>
<dbReference type="AlphaFoldDB" id="A0AAN6E2L4"/>
<accession>A0AAN6E2L4</accession>
<organism evidence="5 6">
    <name type="scientific">Exophiala viscosa</name>
    <dbReference type="NCBI Taxonomy" id="2486360"/>
    <lineage>
        <taxon>Eukaryota</taxon>
        <taxon>Fungi</taxon>
        <taxon>Dikarya</taxon>
        <taxon>Ascomycota</taxon>
        <taxon>Pezizomycotina</taxon>
        <taxon>Eurotiomycetes</taxon>
        <taxon>Chaetothyriomycetidae</taxon>
        <taxon>Chaetothyriales</taxon>
        <taxon>Herpotrichiellaceae</taxon>
        <taxon>Exophiala</taxon>
    </lineage>
</organism>
<evidence type="ECO:0000259" key="1">
    <source>
        <dbReference type="Pfam" id="PF01968"/>
    </source>
</evidence>
<dbReference type="PANTHER" id="PTHR11365:SF10">
    <property type="entry name" value="HYDANTOINASE_OXOPROLINASE"/>
    <property type="match status" value="1"/>
</dbReference>
<dbReference type="PANTHER" id="PTHR11365">
    <property type="entry name" value="5-OXOPROLINASE RELATED"/>
    <property type="match status" value="1"/>
</dbReference>
<dbReference type="SUPFAM" id="SSF160991">
    <property type="entry name" value="CV3147-like"/>
    <property type="match status" value="1"/>
</dbReference>
<dbReference type="InterPro" id="IPR008040">
    <property type="entry name" value="Hydant_A_N"/>
</dbReference>
<protein>
    <submittedName>
        <fullName evidence="5">Hydantoinase/oxoprolinase</fullName>
    </submittedName>
</protein>
<dbReference type="InterPro" id="IPR043129">
    <property type="entry name" value="ATPase_NBD"/>
</dbReference>
<dbReference type="InterPro" id="IPR002821">
    <property type="entry name" value="Hydantoinase_A"/>
</dbReference>
<feature type="domain" description="S-Me-THD N-terminal" evidence="3">
    <location>
        <begin position="641"/>
        <end position="787"/>
    </location>
</feature>
<comment type="caution">
    <text evidence="5">The sequence shown here is derived from an EMBL/GenBank/DDBJ whole genome shotgun (WGS) entry which is preliminary data.</text>
</comment>
<dbReference type="SUPFAM" id="SSF53067">
    <property type="entry name" value="Actin-like ATPase domain"/>
    <property type="match status" value="2"/>
</dbReference>
<dbReference type="InterPro" id="IPR024071">
    <property type="entry name" value="S-Me-THD_C_sf"/>
</dbReference>
<proteinExistence type="predicted"/>